<reference evidence="2" key="1">
    <citation type="submission" date="2020-08" db="EMBL/GenBank/DDBJ databases">
        <title>Whole genome shotgun sequence of Actinocatenispora sera NBRC 101916.</title>
        <authorList>
            <person name="Komaki H."/>
            <person name="Tamura T."/>
        </authorList>
    </citation>
    <scope>NUCLEOTIDE SEQUENCE</scope>
    <source>
        <strain evidence="2">NBRC 101916</strain>
    </source>
</reference>
<dbReference type="KEGG" id="aser:Asera_07240"/>
<dbReference type="Gene3D" id="3.20.20.190">
    <property type="entry name" value="Phosphatidylinositol (PI) phosphodiesterase"/>
    <property type="match status" value="1"/>
</dbReference>
<sequence>MSDRIRIIGHRGAVGLEPENTLRSFRRAQAVGADEVELDIRRSADGHLVVVHDATVDRTTDGTGAVAELTLAQLQALDAGGGEHIPTYAEVLDAIDIPVQTEIKAIEAVPGFAALVRDRGLADRVYAASHHAEILAAVREAVPEVARALILPSSPADAVEQARAVDASWLALGIRNLTADLVASVHDAGIAIDAWPVPDPETLDRARAFGVAAVTTDNPHLLA</sequence>
<dbReference type="AlphaFoldDB" id="A0A810KWB3"/>
<keyword evidence="3" id="KW-1185">Reference proteome</keyword>
<gene>
    <name evidence="2" type="ORF">Asera_07240</name>
</gene>
<feature type="domain" description="GP-PDE" evidence="1">
    <location>
        <begin position="5"/>
        <end position="223"/>
    </location>
</feature>
<dbReference type="Proteomes" id="UP000680750">
    <property type="component" value="Chromosome"/>
</dbReference>
<accession>A0A810KWB3</accession>
<dbReference type="GO" id="GO:0006629">
    <property type="term" value="P:lipid metabolic process"/>
    <property type="evidence" value="ECO:0007669"/>
    <property type="project" value="InterPro"/>
</dbReference>
<evidence type="ECO:0000313" key="2">
    <source>
        <dbReference type="EMBL" id="BCJ26616.1"/>
    </source>
</evidence>
<dbReference type="PANTHER" id="PTHR46211">
    <property type="entry name" value="GLYCEROPHOSPHORYL DIESTER PHOSPHODIESTERASE"/>
    <property type="match status" value="1"/>
</dbReference>
<evidence type="ECO:0000259" key="1">
    <source>
        <dbReference type="PROSITE" id="PS51704"/>
    </source>
</evidence>
<name>A0A810KWB3_9ACTN</name>
<dbReference type="EMBL" id="AP023354">
    <property type="protein sequence ID" value="BCJ26616.1"/>
    <property type="molecule type" value="Genomic_DNA"/>
</dbReference>
<dbReference type="PROSITE" id="PS51704">
    <property type="entry name" value="GP_PDE"/>
    <property type="match status" value="1"/>
</dbReference>
<organism evidence="2 3">
    <name type="scientific">Actinocatenispora sera</name>
    <dbReference type="NCBI Taxonomy" id="390989"/>
    <lineage>
        <taxon>Bacteria</taxon>
        <taxon>Bacillati</taxon>
        <taxon>Actinomycetota</taxon>
        <taxon>Actinomycetes</taxon>
        <taxon>Micromonosporales</taxon>
        <taxon>Micromonosporaceae</taxon>
        <taxon>Actinocatenispora</taxon>
    </lineage>
</organism>
<evidence type="ECO:0000313" key="3">
    <source>
        <dbReference type="Proteomes" id="UP000680750"/>
    </source>
</evidence>
<dbReference type="SUPFAM" id="SSF51695">
    <property type="entry name" value="PLC-like phosphodiesterases"/>
    <property type="match status" value="1"/>
</dbReference>
<protein>
    <submittedName>
        <fullName evidence="2">Glycerophosphoryl diester phosphodiesterase</fullName>
    </submittedName>
</protein>
<proteinExistence type="predicted"/>
<dbReference type="Pfam" id="PF03009">
    <property type="entry name" value="GDPD"/>
    <property type="match status" value="1"/>
</dbReference>
<dbReference type="InterPro" id="IPR030395">
    <property type="entry name" value="GP_PDE_dom"/>
</dbReference>
<dbReference type="PANTHER" id="PTHR46211:SF1">
    <property type="entry name" value="GLYCEROPHOSPHODIESTER PHOSPHODIESTERASE, CYTOPLASMIC"/>
    <property type="match status" value="1"/>
</dbReference>
<dbReference type="InterPro" id="IPR017946">
    <property type="entry name" value="PLC-like_Pdiesterase_TIM-brl"/>
</dbReference>
<dbReference type="RefSeq" id="WP_030449438.1">
    <property type="nucleotide sequence ID" value="NZ_AP023354.1"/>
</dbReference>
<dbReference type="GO" id="GO:0008081">
    <property type="term" value="F:phosphoric diester hydrolase activity"/>
    <property type="evidence" value="ECO:0007669"/>
    <property type="project" value="InterPro"/>
</dbReference>